<name>A0A6C0LYE4_9ZZZZ</name>
<dbReference type="InterPro" id="IPR036603">
    <property type="entry name" value="RBP11-like"/>
</dbReference>
<feature type="compositionally biased region" description="Low complexity" evidence="3">
    <location>
        <begin position="665"/>
        <end position="675"/>
    </location>
</feature>
<dbReference type="GO" id="GO:0044423">
    <property type="term" value="C:virion component"/>
    <property type="evidence" value="ECO:0007669"/>
    <property type="project" value="UniProtKB-KW"/>
</dbReference>
<dbReference type="InterPro" id="IPR036643">
    <property type="entry name" value="RNApol_insert_sf"/>
</dbReference>
<dbReference type="SMART" id="SM00662">
    <property type="entry name" value="RPOLD"/>
    <property type="match status" value="1"/>
</dbReference>
<dbReference type="GO" id="GO:0046983">
    <property type="term" value="F:protein dimerization activity"/>
    <property type="evidence" value="ECO:0007669"/>
    <property type="project" value="InterPro"/>
</dbReference>
<dbReference type="GO" id="GO:0003899">
    <property type="term" value="F:DNA-directed RNA polymerase activity"/>
    <property type="evidence" value="ECO:0007669"/>
    <property type="project" value="InterPro"/>
</dbReference>
<keyword evidence="1" id="KW-0240">DNA-directed RNA polymerase</keyword>
<feature type="domain" description="DNA-directed RNA polymerase RpoA/D/Rpb3-type" evidence="4">
    <location>
        <begin position="26"/>
        <end position="328"/>
    </location>
</feature>
<evidence type="ECO:0000256" key="3">
    <source>
        <dbReference type="SAM" id="MobiDB-lite"/>
    </source>
</evidence>
<proteinExistence type="predicted"/>
<dbReference type="EMBL" id="MN740583">
    <property type="protein sequence ID" value="QHU35055.1"/>
    <property type="molecule type" value="Genomic_DNA"/>
</dbReference>
<keyword evidence="2" id="KW-0804">Transcription</keyword>
<dbReference type="Pfam" id="PF01193">
    <property type="entry name" value="RNA_pol_L"/>
    <property type="match status" value="1"/>
</dbReference>
<feature type="region of interest" description="Disordered" evidence="3">
    <location>
        <begin position="639"/>
        <end position="683"/>
    </location>
</feature>
<reference evidence="5" key="1">
    <citation type="journal article" date="2020" name="Nature">
        <title>Giant virus diversity and host interactions through global metagenomics.</title>
        <authorList>
            <person name="Schulz F."/>
            <person name="Roux S."/>
            <person name="Paez-Espino D."/>
            <person name="Jungbluth S."/>
            <person name="Walsh D.A."/>
            <person name="Denef V.J."/>
            <person name="McMahon K.D."/>
            <person name="Konstantinidis K.T."/>
            <person name="Eloe-Fadrosh E.A."/>
            <person name="Kyrpides N.C."/>
            <person name="Woyke T."/>
        </authorList>
    </citation>
    <scope>NUCLEOTIDE SEQUENCE</scope>
    <source>
        <strain evidence="5">GVMAG-S-1017745-26</strain>
    </source>
</reference>
<dbReference type="GO" id="GO:0005665">
    <property type="term" value="C:RNA polymerase II, core complex"/>
    <property type="evidence" value="ECO:0007669"/>
    <property type="project" value="TreeGrafter"/>
</dbReference>
<dbReference type="PANTHER" id="PTHR11800:SF2">
    <property type="entry name" value="DNA-DIRECTED RNA POLYMERASE II SUBUNIT RPB3"/>
    <property type="match status" value="1"/>
</dbReference>
<feature type="compositionally biased region" description="Basic and acidic residues" evidence="3">
    <location>
        <begin position="639"/>
        <end position="650"/>
    </location>
</feature>
<dbReference type="Gene3D" id="3.30.1360.10">
    <property type="entry name" value="RNA polymerase, RBP11-like subunit"/>
    <property type="match status" value="2"/>
</dbReference>
<dbReference type="InterPro" id="IPR011263">
    <property type="entry name" value="DNA-dir_RNA_pol_RpoA/D/Rpb3"/>
</dbReference>
<accession>A0A6C0LYE4</accession>
<evidence type="ECO:0000313" key="5">
    <source>
        <dbReference type="EMBL" id="QHU35055.1"/>
    </source>
</evidence>
<dbReference type="AlphaFoldDB" id="A0A6C0LYE4"/>
<sequence length="683" mass="79058">MDIFTNFENQETSFVSNKDGNNFKHETSFILNHIPLSLANSFRRAMLSNIPIVSFSDEWVDNELSRSIVIEKNSSGIHNEFLSHRISLVPLYMGEDLLKVKTQYNVDYGKRIFDFKNPTDIPHFKINIKNNKETRDSLTLTNSNSNITVTNNDFQYSDSSLLSASMEDISPKVDKIFLPDFYTGEFINLNILKPNVLDDEMGEEISLVAKPSIGIGKQHARYCPVGTVSFQLQLNDEELIEEIFRKKLDYTNKERRNRKLKDLSEDEEEKFRRSFNLLDKDRIFKTNGFGNPNSFIFNIESIGFLESDEIVYDALTILELKILDILNSLSIEENSESLFQINHLNNKISTSKSNDLLNGYIIDIDNENHTIGNIISEYFKASYIGNYALNSNILSFASYSMPHPLKETIKIKIKLNKMDITTLNELNQYIYKKWSNSVSTKNIEENDILEKNIYEFLLINCLKTIYNDICHVKNEFSHKSHITKNSFRIDDEAEFFNVFPNFPIVFPELDGFHKKTNILQSNRKEEVNEIIALDDSSDKNVFVDEGENESKEKINYLEDIKSLYDDDILKHLKKTGSEWSIKTLSDGENTLSRIREYIDDMVDIDVIVQEILEDKVKIRRSDNNKEYIIDITNFLRDFKPKEGKPTDGKTKVKKKITLKKKEKPSSVSTTSVTSEEMLKSSTQ</sequence>
<dbReference type="Gene3D" id="2.170.120.12">
    <property type="entry name" value="DNA-directed RNA polymerase, insert domain"/>
    <property type="match status" value="1"/>
</dbReference>
<evidence type="ECO:0000259" key="4">
    <source>
        <dbReference type="SMART" id="SM00662"/>
    </source>
</evidence>
<dbReference type="GO" id="GO:0006366">
    <property type="term" value="P:transcription by RNA polymerase II"/>
    <property type="evidence" value="ECO:0007669"/>
    <property type="project" value="TreeGrafter"/>
</dbReference>
<evidence type="ECO:0000256" key="2">
    <source>
        <dbReference type="ARBA" id="ARBA00023163"/>
    </source>
</evidence>
<dbReference type="SUPFAM" id="SSF56553">
    <property type="entry name" value="Insert subdomain of RNA polymerase alpha subunit"/>
    <property type="match status" value="1"/>
</dbReference>
<dbReference type="SUPFAM" id="SSF55257">
    <property type="entry name" value="RBP11-like subunits of RNA polymerase"/>
    <property type="match status" value="2"/>
</dbReference>
<protein>
    <recommendedName>
        <fullName evidence="4">DNA-directed RNA polymerase RpoA/D/Rpb3-type domain-containing protein</fullName>
    </recommendedName>
</protein>
<evidence type="ECO:0000256" key="1">
    <source>
        <dbReference type="ARBA" id="ARBA00022478"/>
    </source>
</evidence>
<dbReference type="PANTHER" id="PTHR11800">
    <property type="entry name" value="DNA-DIRECTED RNA POLYMERASE"/>
    <property type="match status" value="1"/>
</dbReference>
<feature type="compositionally biased region" description="Basic residues" evidence="3">
    <location>
        <begin position="651"/>
        <end position="662"/>
    </location>
</feature>
<dbReference type="InterPro" id="IPR050518">
    <property type="entry name" value="Rpo3/RPB3_RNA_Pol_subunit"/>
</dbReference>
<organism evidence="5">
    <name type="scientific">viral metagenome</name>
    <dbReference type="NCBI Taxonomy" id="1070528"/>
    <lineage>
        <taxon>unclassified sequences</taxon>
        <taxon>metagenomes</taxon>
        <taxon>organismal metagenomes</taxon>
    </lineage>
</organism>